<protein>
    <recommendedName>
        <fullName evidence="2">Amidase domain-containing protein</fullName>
    </recommendedName>
</protein>
<feature type="chain" id="PRO_5042846945" description="Amidase domain-containing protein" evidence="1">
    <location>
        <begin position="22"/>
        <end position="495"/>
    </location>
</feature>
<evidence type="ECO:0000256" key="1">
    <source>
        <dbReference type="SAM" id="SignalP"/>
    </source>
</evidence>
<proteinExistence type="predicted"/>
<organism evidence="3 4">
    <name type="scientific">Quercus rubra</name>
    <name type="common">Northern red oak</name>
    <name type="synonym">Quercus borealis</name>
    <dbReference type="NCBI Taxonomy" id="3512"/>
    <lineage>
        <taxon>Eukaryota</taxon>
        <taxon>Viridiplantae</taxon>
        <taxon>Streptophyta</taxon>
        <taxon>Embryophyta</taxon>
        <taxon>Tracheophyta</taxon>
        <taxon>Spermatophyta</taxon>
        <taxon>Magnoliopsida</taxon>
        <taxon>eudicotyledons</taxon>
        <taxon>Gunneridae</taxon>
        <taxon>Pentapetalae</taxon>
        <taxon>rosids</taxon>
        <taxon>fabids</taxon>
        <taxon>Fagales</taxon>
        <taxon>Fagaceae</taxon>
        <taxon>Quercus</taxon>
    </lineage>
</organism>
<dbReference type="Proteomes" id="UP001324115">
    <property type="component" value="Unassembled WGS sequence"/>
</dbReference>
<feature type="domain" description="Amidase" evidence="2">
    <location>
        <begin position="159"/>
        <end position="474"/>
    </location>
</feature>
<feature type="signal peptide" evidence="1">
    <location>
        <begin position="1"/>
        <end position="21"/>
    </location>
</feature>
<dbReference type="PANTHER" id="PTHR42678">
    <property type="entry name" value="AMIDASE"/>
    <property type="match status" value="1"/>
</dbReference>
<keyword evidence="4" id="KW-1185">Reference proteome</keyword>
<dbReference type="InterPro" id="IPR036928">
    <property type="entry name" value="AS_sf"/>
</dbReference>
<dbReference type="Pfam" id="PF01425">
    <property type="entry name" value="Amidase"/>
    <property type="match status" value="2"/>
</dbReference>
<dbReference type="EMBL" id="JAXUIC010000011">
    <property type="protein sequence ID" value="KAK4562367.1"/>
    <property type="molecule type" value="Genomic_DNA"/>
</dbReference>
<evidence type="ECO:0000313" key="3">
    <source>
        <dbReference type="EMBL" id="KAK4562367.1"/>
    </source>
</evidence>
<evidence type="ECO:0000313" key="4">
    <source>
        <dbReference type="Proteomes" id="UP001324115"/>
    </source>
</evidence>
<dbReference type="AlphaFoldDB" id="A0AAN7I1K4"/>
<feature type="domain" description="Amidase" evidence="2">
    <location>
        <begin position="51"/>
        <end position="153"/>
    </location>
</feature>
<dbReference type="InterPro" id="IPR023631">
    <property type="entry name" value="Amidase_dom"/>
</dbReference>
<gene>
    <name evidence="3" type="ORF">RGQ29_005017</name>
</gene>
<dbReference type="PANTHER" id="PTHR42678:SF25">
    <property type="entry name" value="AMIDASE C869.01"/>
    <property type="match status" value="1"/>
</dbReference>
<comment type="caution">
    <text evidence="3">The sequence shown here is derived from an EMBL/GenBank/DDBJ whole genome shotgun (WGS) entry which is preliminary data.</text>
</comment>
<sequence length="495" mass="53601">MIETKMRTSVLLFFFCIFVNAINGSQFTITEATIDDIHRAFNENQLTSRQLVDLYLDQIAALNPQLRSVLEVNPDARNQAEEADREREEAAAKDQNCRSLGELHGIPILLKDSIGTKDKLNTTCGSYALLGSTVARDAGVVQRLRRAGAVILGNPMQGNPYLKFGGTCGSSSGSAISVAANMVSVSLGTETYGSIICPADHNSVVGIKPTVGLTSHSGVIPISPRQDTIGPICRTVTDAVYVLDAIVGFDPRDNEATKAASVFIPPGGYRQFLNENGLKGKRLGVVREPFLDSYNETSAIPAFELHLNVLRQRGATIVDNLEIANIDVILDLTQSGELIALLAEFEISLNDYLKELSNSRVKSLADIIAFNLNNPVIEKLKEYSQDVLIASENTNGIGKQEIEAIEMMANLSKYGFEKLMKDNNLDAMLTIGSNASKVLASGGYPAITVPAGYESNGMPFGISFGGLKGSEPKLIEISYAFEQATRERRPPTFLE</sequence>
<evidence type="ECO:0000259" key="2">
    <source>
        <dbReference type="Pfam" id="PF01425"/>
    </source>
</evidence>
<keyword evidence="1" id="KW-0732">Signal</keyword>
<reference evidence="3 4" key="1">
    <citation type="journal article" date="2023" name="G3 (Bethesda)">
        <title>A haplotype-resolved chromosome-scale genome for Quercus rubra L. provides insights into the genetics of adaptive traits for red oak species.</title>
        <authorList>
            <person name="Kapoor B."/>
            <person name="Jenkins J."/>
            <person name="Schmutz J."/>
            <person name="Zhebentyayeva T."/>
            <person name="Kuelheim C."/>
            <person name="Coggeshall M."/>
            <person name="Heim C."/>
            <person name="Lasky J.R."/>
            <person name="Leites L."/>
            <person name="Islam-Faridi N."/>
            <person name="Romero-Severson J."/>
            <person name="DeLeo V.L."/>
            <person name="Lucas S.M."/>
            <person name="Lazic D."/>
            <person name="Gailing O."/>
            <person name="Carlson J."/>
            <person name="Staton M."/>
        </authorList>
    </citation>
    <scope>NUCLEOTIDE SEQUENCE [LARGE SCALE GENOMIC DNA]</scope>
    <source>
        <strain evidence="3">Pseudo-F2</strain>
    </source>
</reference>
<dbReference type="SUPFAM" id="SSF75304">
    <property type="entry name" value="Amidase signature (AS) enzymes"/>
    <property type="match status" value="1"/>
</dbReference>
<dbReference type="Gene3D" id="3.90.1300.10">
    <property type="entry name" value="Amidase signature (AS) domain"/>
    <property type="match status" value="1"/>
</dbReference>
<name>A0AAN7I1K4_QUERU</name>
<accession>A0AAN7I1K4</accession>